<evidence type="ECO:0000256" key="6">
    <source>
        <dbReference type="ARBA" id="ARBA00023136"/>
    </source>
</evidence>
<keyword evidence="5 9" id="KW-0732">Signal</keyword>
<keyword evidence="7 8" id="KW-0998">Cell outer membrane</keyword>
<evidence type="ECO:0000313" key="12">
    <source>
        <dbReference type="EMBL" id="SHJ02282.1"/>
    </source>
</evidence>
<dbReference type="AlphaFoldDB" id="A0A1M6FX87"/>
<feature type="signal peptide" evidence="9">
    <location>
        <begin position="1"/>
        <end position="20"/>
    </location>
</feature>
<dbReference type="Gene3D" id="2.170.130.10">
    <property type="entry name" value="TonB-dependent receptor, plug domain"/>
    <property type="match status" value="1"/>
</dbReference>
<name>A0A1M6FX87_9FLAO</name>
<evidence type="ECO:0000256" key="1">
    <source>
        <dbReference type="ARBA" id="ARBA00004571"/>
    </source>
</evidence>
<evidence type="ECO:0000256" key="7">
    <source>
        <dbReference type="ARBA" id="ARBA00023237"/>
    </source>
</evidence>
<dbReference type="OrthoDB" id="9764669at2"/>
<evidence type="ECO:0000256" key="9">
    <source>
        <dbReference type="SAM" id="SignalP"/>
    </source>
</evidence>
<dbReference type="InterPro" id="IPR036942">
    <property type="entry name" value="Beta-barrel_TonB_sf"/>
</dbReference>
<dbReference type="GO" id="GO:0009279">
    <property type="term" value="C:cell outer membrane"/>
    <property type="evidence" value="ECO:0007669"/>
    <property type="project" value="UniProtKB-SubCell"/>
</dbReference>
<accession>A0A1M6FX87</accession>
<dbReference type="GO" id="GO:0044718">
    <property type="term" value="P:siderophore transmembrane transport"/>
    <property type="evidence" value="ECO:0007669"/>
    <property type="project" value="TreeGrafter"/>
</dbReference>
<evidence type="ECO:0000256" key="8">
    <source>
        <dbReference type="PROSITE-ProRule" id="PRU01360"/>
    </source>
</evidence>
<dbReference type="SUPFAM" id="SSF56935">
    <property type="entry name" value="Porins"/>
    <property type="match status" value="1"/>
</dbReference>
<organism evidence="12 13">
    <name type="scientific">Aequorivita viscosa</name>
    <dbReference type="NCBI Taxonomy" id="797419"/>
    <lineage>
        <taxon>Bacteria</taxon>
        <taxon>Pseudomonadati</taxon>
        <taxon>Bacteroidota</taxon>
        <taxon>Flavobacteriia</taxon>
        <taxon>Flavobacteriales</taxon>
        <taxon>Flavobacteriaceae</taxon>
        <taxon>Aequorivita</taxon>
    </lineage>
</organism>
<evidence type="ECO:0000259" key="11">
    <source>
        <dbReference type="Pfam" id="PF14905"/>
    </source>
</evidence>
<evidence type="ECO:0000256" key="3">
    <source>
        <dbReference type="ARBA" id="ARBA00022452"/>
    </source>
</evidence>
<dbReference type="GO" id="GO:0015344">
    <property type="term" value="F:siderophore uptake transmembrane transporter activity"/>
    <property type="evidence" value="ECO:0007669"/>
    <property type="project" value="TreeGrafter"/>
</dbReference>
<evidence type="ECO:0000259" key="10">
    <source>
        <dbReference type="Pfam" id="PF07715"/>
    </source>
</evidence>
<dbReference type="EMBL" id="FQYV01000008">
    <property type="protein sequence ID" value="SHJ02282.1"/>
    <property type="molecule type" value="Genomic_DNA"/>
</dbReference>
<sequence length="711" mass="80720">MTKNHFIYLTTLLVSIPLFAQQEIVKDTTEVQRLEEVIVTGQHNPQSVGKSVFEVKVISRKDIERQGGNSLADILNTTLNLNITPNTSTGKSGVSLFGLDSQYFKVLVDNVPIINEEGMGNNTDLTLINLDDVERVEIVEGAMGVQYGANAVSGIINVITKKSSRNVWDISTYIQEESVGDEYEWFNKGRHIQSLRVGHKLNKYLYANIGYTRNDFGGYWSDRMGEKYDRNDDKRGHEWLPKLQQNAKALLSYSKNDFSIFYRFDYLNETIENYSKLVAVNENPATGTTHPISQDELFTNNRFYHHLNLTGSIFQKINYNFSISYQEQTKDLERYSYIIREDVKENIEKGQYQQRTAFFSRGTFNNLINTEKISLQAGYELTNERGSGSAVAILITPGEEKTTQNLNNYDFFASSEIKLSESFSFRPGARVSFSNIFDTQFIGSLSAKQSINKGWELRAILGSANRTPNYDELYTYFVDVNHNVQGNPDLLPEKGLSAFFHIKKKTSLSEGKIRLKNKLSLNYLGLNDRIELIVVQQSPLAFQYNNIDKYRVIGAFMENELYVGNLKAQLGASIQGISKVLKTNNNNNDDFLFNLQLNANLSYTLPKWNTTLSTYFKYIGEQQQFVEKTNQEGVQVFETGKTDDYSWMDATISKSFFNNNVTTTIGARNLFNVNSVETTAINGGAHNGPATQIPLAYGRSYFVKLAYNLNL</sequence>
<dbReference type="InterPro" id="IPR012910">
    <property type="entry name" value="Plug_dom"/>
</dbReference>
<dbReference type="PROSITE" id="PS52016">
    <property type="entry name" value="TONB_DEPENDENT_REC_3"/>
    <property type="match status" value="1"/>
</dbReference>
<dbReference type="Gene3D" id="2.40.170.20">
    <property type="entry name" value="TonB-dependent receptor, beta-barrel domain"/>
    <property type="match status" value="1"/>
</dbReference>
<comment type="subcellular location">
    <subcellularLocation>
        <location evidence="1 8">Cell outer membrane</location>
        <topology evidence="1 8">Multi-pass membrane protein</topology>
    </subcellularLocation>
</comment>
<keyword evidence="3 8" id="KW-1134">Transmembrane beta strand</keyword>
<keyword evidence="4 8" id="KW-0812">Transmembrane</keyword>
<dbReference type="PANTHER" id="PTHR30069">
    <property type="entry name" value="TONB-DEPENDENT OUTER MEMBRANE RECEPTOR"/>
    <property type="match status" value="1"/>
</dbReference>
<evidence type="ECO:0000313" key="13">
    <source>
        <dbReference type="Proteomes" id="UP000184172"/>
    </source>
</evidence>
<gene>
    <name evidence="12" type="ORF">SAMN04487908_10878</name>
</gene>
<proteinExistence type="inferred from homology"/>
<evidence type="ECO:0000256" key="4">
    <source>
        <dbReference type="ARBA" id="ARBA00022692"/>
    </source>
</evidence>
<reference evidence="13" key="1">
    <citation type="submission" date="2016-11" db="EMBL/GenBank/DDBJ databases">
        <authorList>
            <person name="Varghese N."/>
            <person name="Submissions S."/>
        </authorList>
    </citation>
    <scope>NUCLEOTIDE SEQUENCE [LARGE SCALE GENOMIC DNA]</scope>
    <source>
        <strain evidence="13">DSM 26349</strain>
    </source>
</reference>
<dbReference type="PANTHER" id="PTHR30069:SF29">
    <property type="entry name" value="HEMOGLOBIN AND HEMOGLOBIN-HAPTOGLOBIN-BINDING PROTEIN 1-RELATED"/>
    <property type="match status" value="1"/>
</dbReference>
<feature type="domain" description="TonB-dependent receptor plug" evidence="10">
    <location>
        <begin position="53"/>
        <end position="155"/>
    </location>
</feature>
<feature type="chain" id="PRO_5009917557" evidence="9">
    <location>
        <begin position="21"/>
        <end position="711"/>
    </location>
</feature>
<feature type="domain" description="Outer membrane protein beta-barrel" evidence="11">
    <location>
        <begin position="444"/>
        <end position="681"/>
    </location>
</feature>
<keyword evidence="12" id="KW-0675">Receptor</keyword>
<evidence type="ECO:0000256" key="2">
    <source>
        <dbReference type="ARBA" id="ARBA00022448"/>
    </source>
</evidence>
<keyword evidence="2 8" id="KW-0813">Transport</keyword>
<evidence type="ECO:0000256" key="5">
    <source>
        <dbReference type="ARBA" id="ARBA00022729"/>
    </source>
</evidence>
<dbReference type="InterPro" id="IPR041700">
    <property type="entry name" value="OMP_b-brl_3"/>
</dbReference>
<comment type="similarity">
    <text evidence="8">Belongs to the TonB-dependent receptor family.</text>
</comment>
<dbReference type="InterPro" id="IPR039426">
    <property type="entry name" value="TonB-dep_rcpt-like"/>
</dbReference>
<dbReference type="Pfam" id="PF07715">
    <property type="entry name" value="Plug"/>
    <property type="match status" value="1"/>
</dbReference>
<dbReference type="Proteomes" id="UP000184172">
    <property type="component" value="Unassembled WGS sequence"/>
</dbReference>
<dbReference type="RefSeq" id="WP_073217027.1">
    <property type="nucleotide sequence ID" value="NZ_FNNS01000009.1"/>
</dbReference>
<dbReference type="STRING" id="797419.SAMN05216556_10937"/>
<protein>
    <submittedName>
        <fullName evidence="12">Outer membrane receptor for ferrienterochelin and colicins</fullName>
    </submittedName>
</protein>
<keyword evidence="6 8" id="KW-0472">Membrane</keyword>
<dbReference type="Pfam" id="PF14905">
    <property type="entry name" value="OMP_b-brl_3"/>
    <property type="match status" value="1"/>
</dbReference>
<keyword evidence="13" id="KW-1185">Reference proteome</keyword>
<dbReference type="InterPro" id="IPR037066">
    <property type="entry name" value="Plug_dom_sf"/>
</dbReference>